<evidence type="ECO:0000313" key="3">
    <source>
        <dbReference type="Proteomes" id="UP001203423"/>
    </source>
</evidence>
<evidence type="ECO:0000256" key="1">
    <source>
        <dbReference type="SAM" id="SignalP"/>
    </source>
</evidence>
<sequence length="113" mass="12460">MLKKIPIYSLLLMSTNCFAGADAGQFSSYTKIQQLFIEGSETSPVATLKFETSIPDTHKNDDCLSQYITIDLSTEKGKSMYALALSARMAEKEIRVTLPFCSGTRPLVNSINL</sequence>
<protein>
    <submittedName>
        <fullName evidence="2">Uncharacterized protein</fullName>
    </submittedName>
</protein>
<feature type="chain" id="PRO_5046939313" evidence="1">
    <location>
        <begin position="20"/>
        <end position="113"/>
    </location>
</feature>
<reference evidence="2 3" key="1">
    <citation type="submission" date="2022-01" db="EMBL/GenBank/DDBJ databases">
        <title>Whole genome-based taxonomy of the Shewanellaceae.</title>
        <authorList>
            <person name="Martin-Rodriguez A.J."/>
        </authorList>
    </citation>
    <scope>NUCLEOTIDE SEQUENCE [LARGE SCALE GENOMIC DNA]</scope>
    <source>
        <strain evidence="2 3">DSM 17177</strain>
    </source>
</reference>
<name>A0ABT0LJC7_9GAMM</name>
<dbReference type="Proteomes" id="UP001203423">
    <property type="component" value="Unassembled WGS sequence"/>
</dbReference>
<keyword evidence="1" id="KW-0732">Signal</keyword>
<evidence type="ECO:0000313" key="2">
    <source>
        <dbReference type="EMBL" id="MCL1127817.1"/>
    </source>
</evidence>
<accession>A0ABT0LJC7</accession>
<comment type="caution">
    <text evidence="2">The sequence shown here is derived from an EMBL/GenBank/DDBJ whole genome shotgun (WGS) entry which is preliminary data.</text>
</comment>
<gene>
    <name evidence="2" type="ORF">L2764_25995</name>
</gene>
<feature type="signal peptide" evidence="1">
    <location>
        <begin position="1"/>
        <end position="19"/>
    </location>
</feature>
<organism evidence="2 3">
    <name type="scientific">Shewanella surugensis</name>
    <dbReference type="NCBI Taxonomy" id="212020"/>
    <lineage>
        <taxon>Bacteria</taxon>
        <taxon>Pseudomonadati</taxon>
        <taxon>Pseudomonadota</taxon>
        <taxon>Gammaproteobacteria</taxon>
        <taxon>Alteromonadales</taxon>
        <taxon>Shewanellaceae</taxon>
        <taxon>Shewanella</taxon>
    </lineage>
</organism>
<dbReference type="EMBL" id="JAKIKS010000222">
    <property type="protein sequence ID" value="MCL1127817.1"/>
    <property type="molecule type" value="Genomic_DNA"/>
</dbReference>
<dbReference type="RefSeq" id="WP_248943249.1">
    <property type="nucleotide sequence ID" value="NZ_JAKIKS010000222.1"/>
</dbReference>
<proteinExistence type="predicted"/>
<keyword evidence="3" id="KW-1185">Reference proteome</keyword>